<gene>
    <name evidence="1" type="ORF">CS063_15700</name>
</gene>
<comment type="caution">
    <text evidence="1">The sequence shown here is derived from an EMBL/GenBank/DDBJ whole genome shotgun (WGS) entry which is preliminary data.</text>
</comment>
<dbReference type="Proteomes" id="UP000224460">
    <property type="component" value="Unassembled WGS sequence"/>
</dbReference>
<keyword evidence="2" id="KW-1185">Reference proteome</keyword>
<evidence type="ECO:0000313" key="1">
    <source>
        <dbReference type="EMBL" id="PHV69441.1"/>
    </source>
</evidence>
<dbReference type="EMBL" id="PEDL01000028">
    <property type="protein sequence ID" value="PHV69441.1"/>
    <property type="molecule type" value="Genomic_DNA"/>
</dbReference>
<accession>A0AC61D9T6</accession>
<reference evidence="1" key="1">
    <citation type="submission" date="2017-10" db="EMBL/GenBank/DDBJ databases">
        <title>Genome sequence of cellulolytic Lachnospiraceae bacterium XHS1971 isolated from hotspring sediment.</title>
        <authorList>
            <person name="Vasudevan G."/>
            <person name="Joshi A.J."/>
            <person name="Hivarkar S."/>
            <person name="Lanjekar V.B."/>
            <person name="Dhakephalkar P.K."/>
            <person name="Dagar S."/>
        </authorList>
    </citation>
    <scope>NUCLEOTIDE SEQUENCE</scope>
    <source>
        <strain evidence="1">XHS1971</strain>
    </source>
</reference>
<sequence>MNKEQLSKSFPISNSFNQSLIHKPKNSIITPRLILGILLFLLAVFSQKTLLQTHLQGNLKLNYSMLCGLISQFQVMLSVFLVLFVPKSGYITTLSLNLFACISASIVFLNGNTEVAPGVATYIGTLIIITIIYFLLKKIDAHVQELMERHNELLVLYEEVASSEELLTSQNKQLALCNQMLTEKEGALQELAYYDQLTGLPNRSFLINTLETLINQAKKDKRNFSVVFADLNNFKKINDSMGHLIGDNLLRQIAERWQNLIAKGDILGRLGGDEFALFITHEHSLEEIKLYVETLYHELSNPFYVENKTFYLSASFGIAQYPRDGEDAYKLLKCADLAMYKAKKTAKNNVEFFTSDMQAYALKRLELENLLKNALNNNELYLNTNLNFMQILKNLEASKLLSVGIHLF</sequence>
<name>A0AC61D9T6_9FIRM</name>
<evidence type="ECO:0000313" key="2">
    <source>
        <dbReference type="Proteomes" id="UP000224460"/>
    </source>
</evidence>
<proteinExistence type="predicted"/>
<protein>
    <submittedName>
        <fullName evidence="1">Uncharacterized protein</fullName>
    </submittedName>
</protein>
<organism evidence="1 2">
    <name type="scientific">Sporanaerobium hydrogeniformans</name>
    <dbReference type="NCBI Taxonomy" id="3072179"/>
    <lineage>
        <taxon>Bacteria</taxon>
        <taxon>Bacillati</taxon>
        <taxon>Bacillota</taxon>
        <taxon>Clostridia</taxon>
        <taxon>Lachnospirales</taxon>
        <taxon>Lachnospiraceae</taxon>
        <taxon>Sporanaerobium</taxon>
    </lineage>
</organism>